<dbReference type="Proteomes" id="UP000257109">
    <property type="component" value="Unassembled WGS sequence"/>
</dbReference>
<organism evidence="2 3">
    <name type="scientific">Mucuna pruriens</name>
    <name type="common">Velvet bean</name>
    <name type="synonym">Dolichos pruriens</name>
    <dbReference type="NCBI Taxonomy" id="157652"/>
    <lineage>
        <taxon>Eukaryota</taxon>
        <taxon>Viridiplantae</taxon>
        <taxon>Streptophyta</taxon>
        <taxon>Embryophyta</taxon>
        <taxon>Tracheophyta</taxon>
        <taxon>Spermatophyta</taxon>
        <taxon>Magnoliopsida</taxon>
        <taxon>eudicotyledons</taxon>
        <taxon>Gunneridae</taxon>
        <taxon>Pentapetalae</taxon>
        <taxon>rosids</taxon>
        <taxon>fabids</taxon>
        <taxon>Fabales</taxon>
        <taxon>Fabaceae</taxon>
        <taxon>Papilionoideae</taxon>
        <taxon>50 kb inversion clade</taxon>
        <taxon>NPAAA clade</taxon>
        <taxon>indigoferoid/millettioid clade</taxon>
        <taxon>Phaseoleae</taxon>
        <taxon>Mucuna</taxon>
    </lineage>
</organism>
<dbReference type="GO" id="GO:0015074">
    <property type="term" value="P:DNA integration"/>
    <property type="evidence" value="ECO:0007669"/>
    <property type="project" value="InterPro"/>
</dbReference>
<dbReference type="GO" id="GO:0003676">
    <property type="term" value="F:nucleic acid binding"/>
    <property type="evidence" value="ECO:0007669"/>
    <property type="project" value="InterPro"/>
</dbReference>
<feature type="domain" description="Integrase catalytic" evidence="1">
    <location>
        <begin position="1"/>
        <end position="78"/>
    </location>
</feature>
<proteinExistence type="predicted"/>
<gene>
    <name evidence="2" type="ORF">CR513_09391</name>
</gene>
<evidence type="ECO:0000259" key="1">
    <source>
        <dbReference type="PROSITE" id="PS50994"/>
    </source>
</evidence>
<dbReference type="AlphaFoldDB" id="A0A371HUX8"/>
<dbReference type="InterPro" id="IPR001584">
    <property type="entry name" value="Integrase_cat-core"/>
</dbReference>
<name>A0A371HUX8_MUCPR</name>
<evidence type="ECO:0000313" key="2">
    <source>
        <dbReference type="EMBL" id="RDY06601.1"/>
    </source>
</evidence>
<sequence length="129" mass="14666">MYGVLISWGHSPSPTETLIFYWSLIMFQDGFGVLKALISDQGSHFYNRTMATLLEKHGVVHKVVAAYHPQTNGQVEKATNPSQNDWSRLLEDALWAHRIAYRTSLGMSPYRIVFGKACHLSVEIEHQAY</sequence>
<protein>
    <recommendedName>
        <fullName evidence="1">Integrase catalytic domain-containing protein</fullName>
    </recommendedName>
</protein>
<dbReference type="InterPro" id="IPR052160">
    <property type="entry name" value="Gypsy_RT_Integrase-like"/>
</dbReference>
<dbReference type="Gene3D" id="3.30.420.10">
    <property type="entry name" value="Ribonuclease H-like superfamily/Ribonuclease H"/>
    <property type="match status" value="1"/>
</dbReference>
<feature type="non-terminal residue" evidence="2">
    <location>
        <position position="1"/>
    </location>
</feature>
<dbReference type="PROSITE" id="PS50994">
    <property type="entry name" value="INTEGRASE"/>
    <property type="match status" value="1"/>
</dbReference>
<reference evidence="2" key="1">
    <citation type="submission" date="2018-05" db="EMBL/GenBank/DDBJ databases">
        <title>Draft genome of Mucuna pruriens seed.</title>
        <authorList>
            <person name="Nnadi N.E."/>
            <person name="Vos R."/>
            <person name="Hasami M.H."/>
            <person name="Devisetty U.K."/>
            <person name="Aguiy J.C."/>
        </authorList>
    </citation>
    <scope>NUCLEOTIDE SEQUENCE [LARGE SCALE GENOMIC DNA]</scope>
    <source>
        <strain evidence="2">JCA_2017</strain>
    </source>
</reference>
<dbReference type="SUPFAM" id="SSF53098">
    <property type="entry name" value="Ribonuclease H-like"/>
    <property type="match status" value="1"/>
</dbReference>
<comment type="caution">
    <text evidence="2">The sequence shown here is derived from an EMBL/GenBank/DDBJ whole genome shotgun (WGS) entry which is preliminary data.</text>
</comment>
<keyword evidence="3" id="KW-1185">Reference proteome</keyword>
<dbReference type="OrthoDB" id="1903608at2759"/>
<accession>A0A371HUX8</accession>
<dbReference type="InterPro" id="IPR012337">
    <property type="entry name" value="RNaseH-like_sf"/>
</dbReference>
<dbReference type="PANTHER" id="PTHR47266">
    <property type="entry name" value="ENDONUCLEASE-RELATED"/>
    <property type="match status" value="1"/>
</dbReference>
<evidence type="ECO:0000313" key="3">
    <source>
        <dbReference type="Proteomes" id="UP000257109"/>
    </source>
</evidence>
<dbReference type="InterPro" id="IPR036397">
    <property type="entry name" value="RNaseH_sf"/>
</dbReference>
<dbReference type="EMBL" id="QJKJ01001657">
    <property type="protein sequence ID" value="RDY06601.1"/>
    <property type="molecule type" value="Genomic_DNA"/>
</dbReference>